<feature type="chain" id="PRO_5018972881" evidence="5">
    <location>
        <begin position="28"/>
        <end position="597"/>
    </location>
</feature>
<reference evidence="7 8" key="1">
    <citation type="submission" date="2019-01" db="EMBL/GenBank/DDBJ databases">
        <authorList>
            <person name="Chen W.-M."/>
        </authorList>
    </citation>
    <scope>NUCLEOTIDE SEQUENCE [LARGE SCALE GENOMIC DNA]</scope>
    <source>
        <strain evidence="7 8">CCP-18</strain>
    </source>
</reference>
<protein>
    <submittedName>
        <fullName evidence="7">Bicyclomycin resistance protein</fullName>
    </submittedName>
</protein>
<dbReference type="InterPro" id="IPR006311">
    <property type="entry name" value="TAT_signal"/>
</dbReference>
<dbReference type="GO" id="GO:0015833">
    <property type="term" value="P:peptide transport"/>
    <property type="evidence" value="ECO:0007669"/>
    <property type="project" value="TreeGrafter"/>
</dbReference>
<dbReference type="Proteomes" id="UP000288587">
    <property type="component" value="Unassembled WGS sequence"/>
</dbReference>
<organism evidence="7 8">
    <name type="scientific">Inhella crocodyli</name>
    <dbReference type="NCBI Taxonomy" id="2499851"/>
    <lineage>
        <taxon>Bacteria</taxon>
        <taxon>Pseudomonadati</taxon>
        <taxon>Pseudomonadota</taxon>
        <taxon>Betaproteobacteria</taxon>
        <taxon>Burkholderiales</taxon>
        <taxon>Sphaerotilaceae</taxon>
        <taxon>Inhella</taxon>
    </lineage>
</organism>
<dbReference type="PIRSF" id="PIRSF002741">
    <property type="entry name" value="MppA"/>
    <property type="match status" value="1"/>
</dbReference>
<proteinExistence type="inferred from homology"/>
<dbReference type="PANTHER" id="PTHR30290:SF10">
    <property type="entry name" value="PERIPLASMIC OLIGOPEPTIDE-BINDING PROTEIN-RELATED"/>
    <property type="match status" value="1"/>
</dbReference>
<evidence type="ECO:0000313" key="8">
    <source>
        <dbReference type="Proteomes" id="UP000288587"/>
    </source>
</evidence>
<gene>
    <name evidence="7" type="ORF">EOD73_12480</name>
</gene>
<keyword evidence="3" id="KW-0813">Transport</keyword>
<feature type="domain" description="Solute-binding protein family 5" evidence="6">
    <location>
        <begin position="79"/>
        <end position="516"/>
    </location>
</feature>
<comment type="caution">
    <text evidence="7">The sequence shown here is derived from an EMBL/GenBank/DDBJ whole genome shotgun (WGS) entry which is preliminary data.</text>
</comment>
<comment type="similarity">
    <text evidence="2">Belongs to the bacterial solute-binding protein 5 family.</text>
</comment>
<dbReference type="Gene3D" id="3.40.190.10">
    <property type="entry name" value="Periplasmic binding protein-like II"/>
    <property type="match status" value="1"/>
</dbReference>
<name>A0A437LHT9_9BURK</name>
<dbReference type="InterPro" id="IPR039424">
    <property type="entry name" value="SBP_5"/>
</dbReference>
<dbReference type="GO" id="GO:1904680">
    <property type="term" value="F:peptide transmembrane transporter activity"/>
    <property type="evidence" value="ECO:0007669"/>
    <property type="project" value="TreeGrafter"/>
</dbReference>
<dbReference type="GO" id="GO:0030288">
    <property type="term" value="C:outer membrane-bounded periplasmic space"/>
    <property type="evidence" value="ECO:0007669"/>
    <property type="project" value="UniProtKB-ARBA"/>
</dbReference>
<dbReference type="Pfam" id="PF00496">
    <property type="entry name" value="SBP_bac_5"/>
    <property type="match status" value="1"/>
</dbReference>
<feature type="signal peptide" evidence="5">
    <location>
        <begin position="1"/>
        <end position="27"/>
    </location>
</feature>
<keyword evidence="8" id="KW-1185">Reference proteome</keyword>
<dbReference type="AlphaFoldDB" id="A0A437LHT9"/>
<dbReference type="RefSeq" id="WP_127683334.1">
    <property type="nucleotide sequence ID" value="NZ_SACM01000003.1"/>
</dbReference>
<comment type="subcellular location">
    <subcellularLocation>
        <location evidence="1">Cell envelope</location>
    </subcellularLocation>
</comment>
<evidence type="ECO:0000313" key="7">
    <source>
        <dbReference type="EMBL" id="RVT84931.1"/>
    </source>
</evidence>
<evidence type="ECO:0000256" key="3">
    <source>
        <dbReference type="ARBA" id="ARBA00022448"/>
    </source>
</evidence>
<evidence type="ECO:0000256" key="1">
    <source>
        <dbReference type="ARBA" id="ARBA00004196"/>
    </source>
</evidence>
<dbReference type="EMBL" id="SACM01000003">
    <property type="protein sequence ID" value="RVT84931.1"/>
    <property type="molecule type" value="Genomic_DNA"/>
</dbReference>
<accession>A0A437LHT9</accession>
<dbReference type="InterPro" id="IPR030678">
    <property type="entry name" value="Peptide/Ni-bd"/>
</dbReference>
<dbReference type="OrthoDB" id="9801912at2"/>
<dbReference type="GO" id="GO:0043190">
    <property type="term" value="C:ATP-binding cassette (ABC) transporter complex"/>
    <property type="evidence" value="ECO:0007669"/>
    <property type="project" value="InterPro"/>
</dbReference>
<dbReference type="PROSITE" id="PS51318">
    <property type="entry name" value="TAT"/>
    <property type="match status" value="1"/>
</dbReference>
<dbReference type="InterPro" id="IPR000914">
    <property type="entry name" value="SBP_5_dom"/>
</dbReference>
<dbReference type="SUPFAM" id="SSF53850">
    <property type="entry name" value="Periplasmic binding protein-like II"/>
    <property type="match status" value="1"/>
</dbReference>
<dbReference type="PANTHER" id="PTHR30290">
    <property type="entry name" value="PERIPLASMIC BINDING COMPONENT OF ABC TRANSPORTER"/>
    <property type="match status" value="1"/>
</dbReference>
<dbReference type="Gene3D" id="3.10.105.10">
    <property type="entry name" value="Dipeptide-binding Protein, Domain 3"/>
    <property type="match status" value="1"/>
</dbReference>
<evidence type="ECO:0000256" key="4">
    <source>
        <dbReference type="ARBA" id="ARBA00022729"/>
    </source>
</evidence>
<sequence>MSALDRRTALALTGLGLSAGLSAPAGAQAGGAKRLRVAADIAEVAFDPPRVSDRTSVTVNAHIFEPLLTYDPLAEPARLRPLTAAALPEVSDDHRRFVFTVRPGIFFSDDPAFGGRRRELVAADYVYSIKRYYDPRIPSEHLYLFENEGLLGLSELRQRAIAAKTGLDYDAPVPGLRVLDRYRFEVRLSRPSPRFVALFAASGLTGAMAREVVEAYGDQIGAHPVGTGPFVLKDWRRGSRILLARNPGFRDERYAATPPPDDPEAVALAARLQGRRLPMVDEVEVHIIQEEQPRWLAFVGGDIDAMELPQGVASLALPNGRLAPNLVARGVQVHRFLDASVRQTFFNCQDPDLGGLSPARVALRRAIALAYDNAAELRLVFRNQGLPAQSLMPPGVTGYDPTLKTEMGAGDLARAKALLDVHGYRDVDGDGWREHPDGRPLVLRMAGVQDARQRQINELWEKQMRAVGLRMRFEVGQFGELIKNSLAGRLQMWSFAWTTQFPDGDFFLALAYGPNSGQSNDARFQLPAFDRAYEAQRALPDGPERLAAIREAQRWMLAYMPYLAHSHALRVDISHAQVRGYRRHRFTRDLWRYTALD</sequence>
<evidence type="ECO:0000259" key="6">
    <source>
        <dbReference type="Pfam" id="PF00496"/>
    </source>
</evidence>
<evidence type="ECO:0000256" key="2">
    <source>
        <dbReference type="ARBA" id="ARBA00005695"/>
    </source>
</evidence>
<evidence type="ECO:0000256" key="5">
    <source>
        <dbReference type="SAM" id="SignalP"/>
    </source>
</evidence>
<keyword evidence="4 5" id="KW-0732">Signal</keyword>